<reference evidence="1 2" key="1">
    <citation type="journal article" date="2013" name="Int. J. Syst. Evol. Microbiol.">
        <title>Chryseobacterium angstadtii sp. nov., isolated from a newt tank.</title>
        <authorList>
            <person name="Kirk K.E."/>
            <person name="Hoffman J.A."/>
            <person name="Smith K.A."/>
            <person name="Strahan B.L."/>
            <person name="Failor K.C."/>
            <person name="Krebs J.E."/>
            <person name="Gale A.N."/>
            <person name="Do T.D."/>
            <person name="Sontag T.C."/>
            <person name="Batties A.M."/>
            <person name="Mistiszyn K."/>
            <person name="Newman J.D."/>
        </authorList>
    </citation>
    <scope>NUCLEOTIDE SEQUENCE [LARGE SCALE GENOMIC DNA]</scope>
    <source>
        <strain evidence="1 2">KM</strain>
    </source>
</reference>
<dbReference type="EMBL" id="LFND01000008">
    <property type="protein sequence ID" value="KMQ58670.1"/>
    <property type="molecule type" value="Genomic_DNA"/>
</dbReference>
<dbReference type="PATRIC" id="fig|558151.6.peg.4579"/>
<comment type="caution">
    <text evidence="1">The sequence shown here is derived from an EMBL/GenBank/DDBJ whole genome shotgun (WGS) entry which is preliminary data.</text>
</comment>
<dbReference type="RefSeq" id="WP_048508785.1">
    <property type="nucleotide sequence ID" value="NZ_LFND01000008.1"/>
</dbReference>
<evidence type="ECO:0000313" key="2">
    <source>
        <dbReference type="Proteomes" id="UP000036261"/>
    </source>
</evidence>
<evidence type="ECO:0008006" key="3">
    <source>
        <dbReference type="Google" id="ProtNLM"/>
    </source>
</evidence>
<organism evidence="1 2">
    <name type="scientific">Chryseobacterium angstadtii</name>
    <dbReference type="NCBI Taxonomy" id="558151"/>
    <lineage>
        <taxon>Bacteria</taxon>
        <taxon>Pseudomonadati</taxon>
        <taxon>Bacteroidota</taxon>
        <taxon>Flavobacteriia</taxon>
        <taxon>Flavobacteriales</taxon>
        <taxon>Weeksellaceae</taxon>
        <taxon>Chryseobacterium group</taxon>
        <taxon>Chryseobacterium</taxon>
    </lineage>
</organism>
<sequence length="140" mass="16194">MKKSAYLFLFIFFTATLFKSQTKVDSSFLINTWKLVKIDQLTYIFKSQENFDQKWGGIRFKKNGKFVSSNAKPACGTTIIEKLQSNQLKLYRNRGTWKIDSDTTIIITSPKLLALKGKFIISQLPDKSLSLKRFIKIVKK</sequence>
<dbReference type="AlphaFoldDB" id="A0A0J7KMY4"/>
<keyword evidence="2" id="KW-1185">Reference proteome</keyword>
<protein>
    <recommendedName>
        <fullName evidence="3">Lipocalin-like domain-containing protein</fullName>
    </recommendedName>
</protein>
<proteinExistence type="predicted"/>
<dbReference type="Proteomes" id="UP000036261">
    <property type="component" value="Unassembled WGS sequence"/>
</dbReference>
<name>A0A0J7KMY4_9FLAO</name>
<dbReference type="STRING" id="558151.ACM46_21870"/>
<evidence type="ECO:0000313" key="1">
    <source>
        <dbReference type="EMBL" id="KMQ58670.1"/>
    </source>
</evidence>
<dbReference type="OrthoDB" id="1255771at2"/>
<gene>
    <name evidence="1" type="ORF">ACM46_21870</name>
</gene>
<accession>A0A0J7KMY4</accession>